<proteinExistence type="predicted"/>
<sequence length="706" mass="79256">MQNLSLNFVVVAGGKAFPSTRPSNVVASPNDSIYQLKAAIQAICKPALDGIAIAGVSIYKVQLDAEHTKNLIAFLWSGKRINIKTFASEPLSEFDDLGSVFPCHLNVKELHLIIDCTTAIPNTAVDGEALPKQRLSDEHRVSILKAQYGYTPDLGGEGGTTYPILSWKNDIFEGIEIKEENHYISRSQTVQKLLDRLQRAKFLIVQAPPMTGKTSLALLTERHLRKTHDENDLRIVRISGAWLDQSLGFDALFRKVMGNTSWSEFVEESLIIKTVFILDEAQAFYSSDGTLAGCRRGGQIFWENVKQIQQGDLLTVIAFAAYGYGVAYGHPNTRLVSPFKLMYENVWTLENLRYTQPEYDEYFAKFFAADFSICAPMEDLALAKKYLWSLTLGHPGMIAFIFRSVRERFSTRLRAGESLPFNEIFDHLESKAFYSKIKTNARASGTLANLTEEEMKICDAVLRSDGGISLSTLEGTHMASDSRRLSKIFLLSETPATDAQGDLVMDNPKIDFSAPILRSVYMSKRFGSRIHAEKGPEDLMTLIVNTFQGMDAKSLKESLGKGKHNRLLESTWQIEFLKSATLLLDEDTHLSVNVGAAFGSQGLLDFWVGGVKRWAIELLRDGDRLKEHEQRWDGLYKRITENATDWVVVDIRRPGLPVPKDRDDNTVTVECLDKWAGFRISRNGFQTVTVPFNSRQPVHNSSTLQR</sequence>
<organism evidence="1 2">
    <name type="scientific">Bifiguratus adelaidae</name>
    <dbReference type="NCBI Taxonomy" id="1938954"/>
    <lineage>
        <taxon>Eukaryota</taxon>
        <taxon>Fungi</taxon>
        <taxon>Fungi incertae sedis</taxon>
        <taxon>Mucoromycota</taxon>
        <taxon>Mucoromycotina</taxon>
        <taxon>Endogonomycetes</taxon>
        <taxon>Endogonales</taxon>
        <taxon>Endogonales incertae sedis</taxon>
        <taxon>Bifiguratus</taxon>
    </lineage>
</organism>
<reference evidence="1 2" key="1">
    <citation type="journal article" date="2017" name="Mycologia">
        <title>Bifiguratus adelaidae, gen. et sp. nov., a new member of Mucoromycotina in endophytic and soil-dwelling habitats.</title>
        <authorList>
            <person name="Torres-Cruz T.J."/>
            <person name="Billingsley Tobias T.L."/>
            <person name="Almatruk M."/>
            <person name="Hesse C."/>
            <person name="Kuske C.R."/>
            <person name="Desiro A."/>
            <person name="Benucci G.M."/>
            <person name="Bonito G."/>
            <person name="Stajich J.E."/>
            <person name="Dunlap C."/>
            <person name="Arnold A.E."/>
            <person name="Porras-Alfaro A."/>
        </authorList>
    </citation>
    <scope>NUCLEOTIDE SEQUENCE [LARGE SCALE GENOMIC DNA]</scope>
    <source>
        <strain evidence="1 2">AZ0501</strain>
    </source>
</reference>
<accession>A0A261XTP9</accession>
<dbReference type="OrthoDB" id="2415221at2759"/>
<protein>
    <submittedName>
        <fullName evidence="1">Uncharacterized protein</fullName>
    </submittedName>
</protein>
<evidence type="ECO:0000313" key="1">
    <source>
        <dbReference type="EMBL" id="OZJ01693.1"/>
    </source>
</evidence>
<dbReference type="Proteomes" id="UP000242875">
    <property type="component" value="Unassembled WGS sequence"/>
</dbReference>
<comment type="caution">
    <text evidence="1">The sequence shown here is derived from an EMBL/GenBank/DDBJ whole genome shotgun (WGS) entry which is preliminary data.</text>
</comment>
<keyword evidence="2" id="KW-1185">Reference proteome</keyword>
<dbReference type="AlphaFoldDB" id="A0A261XTP9"/>
<evidence type="ECO:0000313" key="2">
    <source>
        <dbReference type="Proteomes" id="UP000242875"/>
    </source>
</evidence>
<gene>
    <name evidence="1" type="ORF">BZG36_05369</name>
</gene>
<dbReference type="EMBL" id="MVBO01000262">
    <property type="protein sequence ID" value="OZJ01693.1"/>
    <property type="molecule type" value="Genomic_DNA"/>
</dbReference>
<name>A0A261XTP9_9FUNG</name>